<dbReference type="InterPro" id="IPR036875">
    <property type="entry name" value="Znf_CCHC_sf"/>
</dbReference>
<protein>
    <recommendedName>
        <fullName evidence="4">CCHC-type domain-containing protein</fullName>
    </recommendedName>
</protein>
<dbReference type="AlphaFoldDB" id="A0AA38UB58"/>
<dbReference type="EMBL" id="MU806958">
    <property type="protein sequence ID" value="KAJ3832442.1"/>
    <property type="molecule type" value="Genomic_DNA"/>
</dbReference>
<dbReference type="Pfam" id="PF00098">
    <property type="entry name" value="zf-CCHC"/>
    <property type="match status" value="1"/>
</dbReference>
<name>A0AA38UB58_9AGAR</name>
<feature type="region of interest" description="Disordered" evidence="3">
    <location>
        <begin position="145"/>
        <end position="195"/>
    </location>
</feature>
<keyword evidence="1" id="KW-0507">mRNA processing</keyword>
<dbReference type="GO" id="GO:0006397">
    <property type="term" value="P:mRNA processing"/>
    <property type="evidence" value="ECO:0007669"/>
    <property type="project" value="UniProtKB-KW"/>
</dbReference>
<dbReference type="SUPFAM" id="SSF57756">
    <property type="entry name" value="Retrovirus zinc finger-like domains"/>
    <property type="match status" value="1"/>
</dbReference>
<dbReference type="InterPro" id="IPR001878">
    <property type="entry name" value="Znf_CCHC"/>
</dbReference>
<comment type="caution">
    <text evidence="5">The sequence shown here is derived from an EMBL/GenBank/DDBJ whole genome shotgun (WGS) entry which is preliminary data.</text>
</comment>
<dbReference type="PROSITE" id="PS50158">
    <property type="entry name" value="ZF_CCHC"/>
    <property type="match status" value="1"/>
</dbReference>
<dbReference type="SMART" id="SM00343">
    <property type="entry name" value="ZnF_C2HC"/>
    <property type="match status" value="1"/>
</dbReference>
<dbReference type="Proteomes" id="UP001163846">
    <property type="component" value="Unassembled WGS sequence"/>
</dbReference>
<evidence type="ECO:0000313" key="6">
    <source>
        <dbReference type="Proteomes" id="UP001163846"/>
    </source>
</evidence>
<sequence>MKGGRADAWVEVLYDDYCDEDTGAWEITFIQFMEKLKKDFTSVAQEKEARDRLKYIRQGKTSAEDFFKEFELLVKEAGYDKDDDYVLEIAEGAVDPSIMTSLIQNRTEDFSSYKELKKLVTGADNLRCRWAEQKRGYGYFGWNTNPQGQNRGQSSIQQQFGRQEPKKWDNGRAAGSFPVARRDGTGMTFGGSGRPMDLDRARANGLCFNCGERGHISRNCPKKGKAAVRNIEIGSTDTDTRSVETTSPSLPTGFDMEQFTAFANMMGFVKAPQ</sequence>
<evidence type="ECO:0000256" key="3">
    <source>
        <dbReference type="SAM" id="MobiDB-lite"/>
    </source>
</evidence>
<proteinExistence type="predicted"/>
<dbReference type="InterPro" id="IPR005162">
    <property type="entry name" value="Retrotrans_gag_dom"/>
</dbReference>
<keyword evidence="2" id="KW-0863">Zinc-finger</keyword>
<accession>A0AA38UB58</accession>
<organism evidence="5 6">
    <name type="scientific">Lentinula raphanica</name>
    <dbReference type="NCBI Taxonomy" id="153919"/>
    <lineage>
        <taxon>Eukaryota</taxon>
        <taxon>Fungi</taxon>
        <taxon>Dikarya</taxon>
        <taxon>Basidiomycota</taxon>
        <taxon>Agaricomycotina</taxon>
        <taxon>Agaricomycetes</taxon>
        <taxon>Agaricomycetidae</taxon>
        <taxon>Agaricales</taxon>
        <taxon>Marasmiineae</taxon>
        <taxon>Omphalotaceae</taxon>
        <taxon>Lentinula</taxon>
    </lineage>
</organism>
<gene>
    <name evidence="5" type="ORF">F5878DRAFT_666573</name>
</gene>
<keyword evidence="6" id="KW-1185">Reference proteome</keyword>
<evidence type="ECO:0000313" key="5">
    <source>
        <dbReference type="EMBL" id="KAJ3832442.1"/>
    </source>
</evidence>
<evidence type="ECO:0000256" key="2">
    <source>
        <dbReference type="PROSITE-ProRule" id="PRU00047"/>
    </source>
</evidence>
<keyword evidence="2" id="KW-0862">Zinc</keyword>
<dbReference type="Pfam" id="PF03732">
    <property type="entry name" value="Retrotrans_gag"/>
    <property type="match status" value="1"/>
</dbReference>
<feature type="domain" description="CCHC-type" evidence="4">
    <location>
        <begin position="207"/>
        <end position="222"/>
    </location>
</feature>
<keyword evidence="2" id="KW-0479">Metal-binding</keyword>
<dbReference type="GO" id="GO:0003676">
    <property type="term" value="F:nucleic acid binding"/>
    <property type="evidence" value="ECO:0007669"/>
    <property type="project" value="InterPro"/>
</dbReference>
<dbReference type="GO" id="GO:0008270">
    <property type="term" value="F:zinc ion binding"/>
    <property type="evidence" value="ECO:0007669"/>
    <property type="project" value="UniProtKB-KW"/>
</dbReference>
<evidence type="ECO:0000256" key="1">
    <source>
        <dbReference type="ARBA" id="ARBA00022664"/>
    </source>
</evidence>
<reference evidence="5" key="1">
    <citation type="submission" date="2022-08" db="EMBL/GenBank/DDBJ databases">
        <authorList>
            <consortium name="DOE Joint Genome Institute"/>
            <person name="Min B."/>
            <person name="Riley R."/>
            <person name="Sierra-Patev S."/>
            <person name="Naranjo-Ortiz M."/>
            <person name="Looney B."/>
            <person name="Konkel Z."/>
            <person name="Slot J.C."/>
            <person name="Sakamoto Y."/>
            <person name="Steenwyk J.L."/>
            <person name="Rokas A."/>
            <person name="Carro J."/>
            <person name="Camarero S."/>
            <person name="Ferreira P."/>
            <person name="Molpeceres G."/>
            <person name="Ruiz-Duenas F.J."/>
            <person name="Serrano A."/>
            <person name="Henrissat B."/>
            <person name="Drula E."/>
            <person name="Hughes K.W."/>
            <person name="Mata J.L."/>
            <person name="Ishikawa N.K."/>
            <person name="Vargas-Isla R."/>
            <person name="Ushijima S."/>
            <person name="Smith C.A."/>
            <person name="Ahrendt S."/>
            <person name="Andreopoulos W."/>
            <person name="He G."/>
            <person name="Labutti K."/>
            <person name="Lipzen A."/>
            <person name="Ng V."/>
            <person name="Sandor L."/>
            <person name="Barry K."/>
            <person name="Martinez A.T."/>
            <person name="Xiao Y."/>
            <person name="Gibbons J.G."/>
            <person name="Terashima K."/>
            <person name="Hibbett D.S."/>
            <person name="Grigoriev I.V."/>
        </authorList>
    </citation>
    <scope>NUCLEOTIDE SEQUENCE</scope>
    <source>
        <strain evidence="5">TFB9207</strain>
    </source>
</reference>
<dbReference type="Gene3D" id="4.10.60.10">
    <property type="entry name" value="Zinc finger, CCHC-type"/>
    <property type="match status" value="1"/>
</dbReference>
<feature type="compositionally biased region" description="Polar residues" evidence="3">
    <location>
        <begin position="145"/>
        <end position="161"/>
    </location>
</feature>
<evidence type="ECO:0000259" key="4">
    <source>
        <dbReference type="PROSITE" id="PS50158"/>
    </source>
</evidence>